<feature type="transmembrane region" description="Helical" evidence="12">
    <location>
        <begin position="218"/>
        <end position="235"/>
    </location>
</feature>
<evidence type="ECO:0000256" key="5">
    <source>
        <dbReference type="ARBA" id="ARBA00022692"/>
    </source>
</evidence>
<dbReference type="PANTHER" id="PTHR10106:SF0">
    <property type="entry name" value="LD36721P"/>
    <property type="match status" value="1"/>
</dbReference>
<dbReference type="CDD" id="cd08554">
    <property type="entry name" value="Cyt_b561"/>
    <property type="match status" value="1"/>
</dbReference>
<evidence type="ECO:0000256" key="12">
    <source>
        <dbReference type="SAM" id="Phobius"/>
    </source>
</evidence>
<dbReference type="Gene3D" id="1.20.120.1770">
    <property type="match status" value="1"/>
</dbReference>
<keyword evidence="3" id="KW-0813">Transport</keyword>
<keyword evidence="15" id="KW-1185">Reference proteome</keyword>
<dbReference type="PROSITE" id="PS50939">
    <property type="entry name" value="CYTOCHROME_B561"/>
    <property type="match status" value="1"/>
</dbReference>
<protein>
    <submittedName>
        <fullName evidence="14">Oidioi.mRNA.OKI2018_I69.chr2.g6848.t1.cds</fullName>
    </submittedName>
</protein>
<comment type="cofactor">
    <cofactor evidence="1">
        <name>heme b</name>
        <dbReference type="ChEBI" id="CHEBI:60344"/>
    </cofactor>
</comment>
<keyword evidence="8 12" id="KW-1133">Transmembrane helix</keyword>
<feature type="transmembrane region" description="Helical" evidence="12">
    <location>
        <begin position="127"/>
        <end position="154"/>
    </location>
</feature>
<dbReference type="InterPro" id="IPR006593">
    <property type="entry name" value="Cyt_b561/ferric_Rdtase_TM"/>
</dbReference>
<name>A0ABN7T5A7_OIKDI</name>
<evidence type="ECO:0000256" key="10">
    <source>
        <dbReference type="ARBA" id="ARBA00023136"/>
    </source>
</evidence>
<keyword evidence="7" id="KW-0249">Electron transport</keyword>
<evidence type="ECO:0000313" key="14">
    <source>
        <dbReference type="EMBL" id="CAG5112657.1"/>
    </source>
</evidence>
<evidence type="ECO:0000256" key="2">
    <source>
        <dbReference type="ARBA" id="ARBA00004141"/>
    </source>
</evidence>
<keyword evidence="10 12" id="KW-0472">Membrane</keyword>
<sequence>MGIREISVGGYSALALSGLIAGGAFAWKYLEDYREGLVSEDLAKPESESYFNLHVLLMYWLYLLPNALGAISFRAFTFIERDTAKLLHALFNTIGFAASIAGFVIIYKHQGAAYGEYGHFYSPHTYIGMITLALYWFQWVAAVFLYFISWEKYLSSEDLMRMGKIKGAFIQSHRAIGYICFVLIAVSCFFGFMTNYYYGFTKGDPNHDMNSIMPYMNQSMVPMFAGMMLLLAVILNTKYVRPKPKEVYKPQETATLKSVSPTKDNASAPPTSEF</sequence>
<evidence type="ECO:0000256" key="8">
    <source>
        <dbReference type="ARBA" id="ARBA00022989"/>
    </source>
</evidence>
<feature type="transmembrane region" description="Helical" evidence="12">
    <location>
        <begin position="175"/>
        <end position="198"/>
    </location>
</feature>
<feature type="domain" description="Cytochrome b561" evidence="13">
    <location>
        <begin position="14"/>
        <end position="241"/>
    </location>
</feature>
<feature type="compositionally biased region" description="Polar residues" evidence="11">
    <location>
        <begin position="252"/>
        <end position="274"/>
    </location>
</feature>
<feature type="region of interest" description="Disordered" evidence="11">
    <location>
        <begin position="251"/>
        <end position="274"/>
    </location>
</feature>
<evidence type="ECO:0000313" key="15">
    <source>
        <dbReference type="Proteomes" id="UP001158576"/>
    </source>
</evidence>
<feature type="transmembrane region" description="Helical" evidence="12">
    <location>
        <begin position="50"/>
        <end position="74"/>
    </location>
</feature>
<dbReference type="EMBL" id="OU015567">
    <property type="protein sequence ID" value="CAG5112657.1"/>
    <property type="molecule type" value="Genomic_DNA"/>
</dbReference>
<evidence type="ECO:0000256" key="9">
    <source>
        <dbReference type="ARBA" id="ARBA00023004"/>
    </source>
</evidence>
<evidence type="ECO:0000256" key="4">
    <source>
        <dbReference type="ARBA" id="ARBA00022617"/>
    </source>
</evidence>
<evidence type="ECO:0000256" key="3">
    <source>
        <dbReference type="ARBA" id="ARBA00022448"/>
    </source>
</evidence>
<dbReference type="PANTHER" id="PTHR10106">
    <property type="entry name" value="CYTOCHROME B561-RELATED"/>
    <property type="match status" value="1"/>
</dbReference>
<gene>
    <name evidence="14" type="ORF">OKIOD_LOCUS15613</name>
</gene>
<accession>A0ABN7T5A7</accession>
<keyword evidence="4" id="KW-0349">Heme</keyword>
<reference evidence="14 15" key="1">
    <citation type="submission" date="2021-04" db="EMBL/GenBank/DDBJ databases">
        <authorList>
            <person name="Bliznina A."/>
        </authorList>
    </citation>
    <scope>NUCLEOTIDE SEQUENCE [LARGE SCALE GENOMIC DNA]</scope>
</reference>
<dbReference type="Proteomes" id="UP001158576">
    <property type="component" value="Chromosome 2"/>
</dbReference>
<dbReference type="Pfam" id="PF03188">
    <property type="entry name" value="Cytochrom_B561"/>
    <property type="match status" value="1"/>
</dbReference>
<dbReference type="InterPro" id="IPR043205">
    <property type="entry name" value="CYB561/CYBRD1-like"/>
</dbReference>
<evidence type="ECO:0000256" key="6">
    <source>
        <dbReference type="ARBA" id="ARBA00022723"/>
    </source>
</evidence>
<evidence type="ECO:0000256" key="1">
    <source>
        <dbReference type="ARBA" id="ARBA00001970"/>
    </source>
</evidence>
<evidence type="ECO:0000259" key="13">
    <source>
        <dbReference type="PROSITE" id="PS50939"/>
    </source>
</evidence>
<evidence type="ECO:0000256" key="11">
    <source>
        <dbReference type="SAM" id="MobiDB-lite"/>
    </source>
</evidence>
<comment type="subcellular location">
    <subcellularLocation>
        <location evidence="2">Membrane</location>
        <topology evidence="2">Multi-pass membrane protein</topology>
    </subcellularLocation>
</comment>
<proteinExistence type="predicted"/>
<keyword evidence="6" id="KW-0479">Metal-binding</keyword>
<keyword evidence="5 12" id="KW-0812">Transmembrane</keyword>
<dbReference type="SMART" id="SM00665">
    <property type="entry name" value="B561"/>
    <property type="match status" value="1"/>
</dbReference>
<evidence type="ECO:0000256" key="7">
    <source>
        <dbReference type="ARBA" id="ARBA00022982"/>
    </source>
</evidence>
<feature type="transmembrane region" description="Helical" evidence="12">
    <location>
        <begin position="12"/>
        <end position="30"/>
    </location>
</feature>
<organism evidence="14 15">
    <name type="scientific">Oikopleura dioica</name>
    <name type="common">Tunicate</name>
    <dbReference type="NCBI Taxonomy" id="34765"/>
    <lineage>
        <taxon>Eukaryota</taxon>
        <taxon>Metazoa</taxon>
        <taxon>Chordata</taxon>
        <taxon>Tunicata</taxon>
        <taxon>Appendicularia</taxon>
        <taxon>Copelata</taxon>
        <taxon>Oikopleuridae</taxon>
        <taxon>Oikopleura</taxon>
    </lineage>
</organism>
<keyword evidence="9" id="KW-0408">Iron</keyword>
<feature type="transmembrane region" description="Helical" evidence="12">
    <location>
        <begin position="86"/>
        <end position="107"/>
    </location>
</feature>